<organism evidence="2 3">
    <name type="scientific">Pristionchus entomophagus</name>
    <dbReference type="NCBI Taxonomy" id="358040"/>
    <lineage>
        <taxon>Eukaryota</taxon>
        <taxon>Metazoa</taxon>
        <taxon>Ecdysozoa</taxon>
        <taxon>Nematoda</taxon>
        <taxon>Chromadorea</taxon>
        <taxon>Rhabditida</taxon>
        <taxon>Rhabditina</taxon>
        <taxon>Diplogasteromorpha</taxon>
        <taxon>Diplogasteroidea</taxon>
        <taxon>Neodiplogasteridae</taxon>
        <taxon>Pristionchus</taxon>
    </lineage>
</organism>
<name>A0AAV5TBX3_9BILA</name>
<comment type="caution">
    <text evidence="2">The sequence shown here is derived from an EMBL/GenBank/DDBJ whole genome shotgun (WGS) entry which is preliminary data.</text>
</comment>
<evidence type="ECO:0000313" key="3">
    <source>
        <dbReference type="Proteomes" id="UP001432027"/>
    </source>
</evidence>
<dbReference type="EMBL" id="BTSX01000004">
    <property type="protein sequence ID" value="GMS93057.1"/>
    <property type="molecule type" value="Genomic_DNA"/>
</dbReference>
<dbReference type="Proteomes" id="UP001432027">
    <property type="component" value="Unassembled WGS sequence"/>
</dbReference>
<evidence type="ECO:0000256" key="1">
    <source>
        <dbReference type="SAM" id="Phobius"/>
    </source>
</evidence>
<keyword evidence="1" id="KW-0472">Membrane</keyword>
<evidence type="ECO:0008006" key="4">
    <source>
        <dbReference type="Google" id="ProtNLM"/>
    </source>
</evidence>
<feature type="transmembrane region" description="Helical" evidence="1">
    <location>
        <begin position="21"/>
        <end position="45"/>
    </location>
</feature>
<dbReference type="AlphaFoldDB" id="A0AAV5TBX3"/>
<proteinExistence type="predicted"/>
<gene>
    <name evidence="2" type="ORF">PENTCL1PPCAC_15232</name>
</gene>
<feature type="non-terminal residue" evidence="2">
    <location>
        <position position="1"/>
    </location>
</feature>
<keyword evidence="3" id="KW-1185">Reference proteome</keyword>
<evidence type="ECO:0000313" key="2">
    <source>
        <dbReference type="EMBL" id="GMS93057.1"/>
    </source>
</evidence>
<protein>
    <recommendedName>
        <fullName evidence="4">G protein-coupled receptor</fullName>
    </recommendedName>
</protein>
<feature type="non-terminal residue" evidence="2">
    <location>
        <position position="106"/>
    </location>
</feature>
<keyword evidence="1" id="KW-0812">Transmembrane</keyword>
<reference evidence="2" key="1">
    <citation type="submission" date="2023-10" db="EMBL/GenBank/DDBJ databases">
        <title>Genome assembly of Pristionchus species.</title>
        <authorList>
            <person name="Yoshida K."/>
            <person name="Sommer R.J."/>
        </authorList>
    </citation>
    <scope>NUCLEOTIDE SEQUENCE</scope>
    <source>
        <strain evidence="2">RS0144</strain>
    </source>
</reference>
<sequence length="106" mass="12576">HFLQRRLAGTAGASLGRRSHLLSLFLLHLLLHFLPLPTLHLILLIRLFHLDFLLHHIGYRRLLHFYRTLLIYRILSLEKIDRRRSGRLARTACSLLDREFLPLLLL</sequence>
<keyword evidence="1" id="KW-1133">Transmembrane helix</keyword>
<accession>A0AAV5TBX3</accession>